<sequence>MKSVKHLVVDLLSFHPVLLYQGQFDAECGVASNDAWIHALPWWVNQRAMGYLKRHANLWQLIVRNTGHMVPHDNPLYGQLMIERWIHEKVLRKEYKR</sequence>
<keyword evidence="4" id="KW-1185">Reference proteome</keyword>
<evidence type="ECO:0000256" key="1">
    <source>
        <dbReference type="ARBA" id="ARBA00009431"/>
    </source>
</evidence>
<dbReference type="EMBL" id="BLLF01001409">
    <property type="protein sequence ID" value="GFH19120.1"/>
    <property type="molecule type" value="Genomic_DNA"/>
</dbReference>
<protein>
    <submittedName>
        <fullName evidence="3">Carboxypeptidase</fullName>
    </submittedName>
</protein>
<evidence type="ECO:0000313" key="4">
    <source>
        <dbReference type="Proteomes" id="UP000485058"/>
    </source>
</evidence>
<dbReference type="GO" id="GO:0004185">
    <property type="term" value="F:serine-type carboxypeptidase activity"/>
    <property type="evidence" value="ECO:0007669"/>
    <property type="project" value="InterPro"/>
</dbReference>
<dbReference type="InterPro" id="IPR001563">
    <property type="entry name" value="Peptidase_S10"/>
</dbReference>
<gene>
    <name evidence="3" type="ORF">HaLaN_16020</name>
</gene>
<accession>A0A699ZCH0</accession>
<dbReference type="Gene3D" id="3.40.50.1820">
    <property type="entry name" value="alpha/beta hydrolase"/>
    <property type="match status" value="1"/>
</dbReference>
<keyword evidence="3" id="KW-0121">Carboxypeptidase</keyword>
<evidence type="ECO:0000256" key="2">
    <source>
        <dbReference type="SAM" id="SignalP"/>
    </source>
</evidence>
<keyword evidence="3" id="KW-0645">Protease</keyword>
<dbReference type="SUPFAM" id="SSF53474">
    <property type="entry name" value="alpha/beta-Hydrolases"/>
    <property type="match status" value="1"/>
</dbReference>
<feature type="chain" id="PRO_5025575643" evidence="2">
    <location>
        <begin position="20"/>
        <end position="97"/>
    </location>
</feature>
<dbReference type="GO" id="GO:0006508">
    <property type="term" value="P:proteolysis"/>
    <property type="evidence" value="ECO:0007669"/>
    <property type="project" value="InterPro"/>
</dbReference>
<dbReference type="InterPro" id="IPR029058">
    <property type="entry name" value="AB_hydrolase_fold"/>
</dbReference>
<reference evidence="3 4" key="1">
    <citation type="submission" date="2020-02" db="EMBL/GenBank/DDBJ databases">
        <title>Draft genome sequence of Haematococcus lacustris strain NIES-144.</title>
        <authorList>
            <person name="Morimoto D."/>
            <person name="Nakagawa S."/>
            <person name="Yoshida T."/>
            <person name="Sawayama S."/>
        </authorList>
    </citation>
    <scope>NUCLEOTIDE SEQUENCE [LARGE SCALE GENOMIC DNA]</scope>
    <source>
        <strain evidence="3 4">NIES-144</strain>
    </source>
</reference>
<comment type="caution">
    <text evidence="3">The sequence shown here is derived from an EMBL/GenBank/DDBJ whole genome shotgun (WGS) entry which is preliminary data.</text>
</comment>
<dbReference type="Proteomes" id="UP000485058">
    <property type="component" value="Unassembled WGS sequence"/>
</dbReference>
<keyword evidence="2" id="KW-0732">Signal</keyword>
<feature type="signal peptide" evidence="2">
    <location>
        <begin position="1"/>
        <end position="19"/>
    </location>
</feature>
<organism evidence="3 4">
    <name type="scientific">Haematococcus lacustris</name>
    <name type="common">Green alga</name>
    <name type="synonym">Haematococcus pluvialis</name>
    <dbReference type="NCBI Taxonomy" id="44745"/>
    <lineage>
        <taxon>Eukaryota</taxon>
        <taxon>Viridiplantae</taxon>
        <taxon>Chlorophyta</taxon>
        <taxon>core chlorophytes</taxon>
        <taxon>Chlorophyceae</taxon>
        <taxon>CS clade</taxon>
        <taxon>Chlamydomonadales</taxon>
        <taxon>Haematococcaceae</taxon>
        <taxon>Haematococcus</taxon>
    </lineage>
</organism>
<dbReference type="AlphaFoldDB" id="A0A699ZCH0"/>
<keyword evidence="3" id="KW-0378">Hydrolase</keyword>
<proteinExistence type="inferred from homology"/>
<dbReference type="Pfam" id="PF00450">
    <property type="entry name" value="Peptidase_S10"/>
    <property type="match status" value="1"/>
</dbReference>
<evidence type="ECO:0000313" key="3">
    <source>
        <dbReference type="EMBL" id="GFH19120.1"/>
    </source>
</evidence>
<name>A0A699ZCH0_HAELA</name>
<comment type="similarity">
    <text evidence="1">Belongs to the peptidase S10 family.</text>
</comment>